<comment type="similarity">
    <text evidence="1 5">Belongs to the carbamate kinase family.</text>
</comment>
<evidence type="ECO:0000313" key="8">
    <source>
        <dbReference type="Proteomes" id="UP000243535"/>
    </source>
</evidence>
<evidence type="ECO:0000256" key="1">
    <source>
        <dbReference type="ARBA" id="ARBA00011066"/>
    </source>
</evidence>
<keyword evidence="8" id="KW-1185">Reference proteome</keyword>
<dbReference type="Pfam" id="PF00696">
    <property type="entry name" value="AA_kinase"/>
    <property type="match status" value="1"/>
</dbReference>
<dbReference type="InterPro" id="IPR003964">
    <property type="entry name" value="Carb_kinase"/>
</dbReference>
<dbReference type="PANTHER" id="PTHR30409">
    <property type="entry name" value="CARBAMATE KINASE"/>
    <property type="match status" value="1"/>
</dbReference>
<accession>A0A0K6GSD3</accession>
<evidence type="ECO:0000256" key="3">
    <source>
        <dbReference type="ARBA" id="ARBA00022777"/>
    </source>
</evidence>
<keyword evidence="2 5" id="KW-0808">Transferase</keyword>
<dbReference type="STRING" id="375574.GCA_001418035_00291"/>
<name>A0A0K6GSD3_9NEIS</name>
<proteinExistence type="inferred from homology"/>
<feature type="domain" description="Aspartate/glutamate/uridylate kinase" evidence="6">
    <location>
        <begin position="1"/>
        <end position="288"/>
    </location>
</feature>
<evidence type="ECO:0000259" key="6">
    <source>
        <dbReference type="Pfam" id="PF00696"/>
    </source>
</evidence>
<protein>
    <recommendedName>
        <fullName evidence="4 5">Carbamate kinase</fullName>
    </recommendedName>
</protein>
<dbReference type="OrthoDB" id="9766717at2"/>
<evidence type="ECO:0000256" key="2">
    <source>
        <dbReference type="ARBA" id="ARBA00022679"/>
    </source>
</evidence>
<dbReference type="InterPro" id="IPR036393">
    <property type="entry name" value="AceGlu_kinase-like_sf"/>
</dbReference>
<dbReference type="NCBIfam" id="NF009007">
    <property type="entry name" value="PRK12352.1"/>
    <property type="match status" value="1"/>
</dbReference>
<dbReference type="AlphaFoldDB" id="A0A0K6GSD3"/>
<dbReference type="GO" id="GO:0019546">
    <property type="term" value="P:L-arginine deiminase pathway"/>
    <property type="evidence" value="ECO:0007669"/>
    <property type="project" value="TreeGrafter"/>
</dbReference>
<dbReference type="RefSeq" id="WP_055433182.1">
    <property type="nucleotide sequence ID" value="NZ_CYHA01000001.1"/>
</dbReference>
<dbReference type="FunFam" id="3.40.1160.10:FF:000007">
    <property type="entry name" value="Carbamate kinase"/>
    <property type="match status" value="1"/>
</dbReference>
<dbReference type="InterPro" id="IPR001048">
    <property type="entry name" value="Asp/Glu/Uridylate_kinase"/>
</dbReference>
<dbReference type="PRINTS" id="PR01469">
    <property type="entry name" value="CARBMTKINASE"/>
</dbReference>
<evidence type="ECO:0000313" key="7">
    <source>
        <dbReference type="EMBL" id="CUA81649.1"/>
    </source>
</evidence>
<dbReference type="Gene3D" id="3.40.1160.10">
    <property type="entry name" value="Acetylglutamate kinase-like"/>
    <property type="match status" value="1"/>
</dbReference>
<dbReference type="Proteomes" id="UP000243535">
    <property type="component" value="Unassembled WGS sequence"/>
</dbReference>
<dbReference type="GO" id="GO:0008804">
    <property type="term" value="F:carbamate kinase activity"/>
    <property type="evidence" value="ECO:0007669"/>
    <property type="project" value="UniProtKB-UniRule"/>
</dbReference>
<dbReference type="EMBL" id="CYHA01000001">
    <property type="protein sequence ID" value="CUA81649.1"/>
    <property type="molecule type" value="Genomic_DNA"/>
</dbReference>
<keyword evidence="3 5" id="KW-0418">Kinase</keyword>
<dbReference type="NCBIfam" id="NF009008">
    <property type="entry name" value="PRK12354.1"/>
    <property type="match status" value="1"/>
</dbReference>
<dbReference type="NCBIfam" id="TIGR00746">
    <property type="entry name" value="arcC"/>
    <property type="match status" value="1"/>
</dbReference>
<dbReference type="PANTHER" id="PTHR30409:SF1">
    <property type="entry name" value="CARBAMATE KINASE-RELATED"/>
    <property type="match status" value="1"/>
</dbReference>
<dbReference type="GO" id="GO:0005829">
    <property type="term" value="C:cytosol"/>
    <property type="evidence" value="ECO:0007669"/>
    <property type="project" value="TreeGrafter"/>
</dbReference>
<sequence length="316" mass="34224">MRVVVALGGNALQRRGEPMTAENQRNNVKIAARQLAAVTRLGHNLVMCHGNGPQVGLLGLQNDAYSRHVDAKVTPYPLDVLGAQTEGMIGYMIEQEMGNELPFEVPMATILTQTEVDANDPAFKNPTKFVGPVYSKEEAEKLAAEKGWTVKADGDYYRRVVPSPKPKRIFEMRPIKWLIEKGVVVIAAGGGGIPTMYDESGKRLVGVEAVIDKDLASSLLAREVGADYFVIATDVSTVFVDWGTPNARAIKQAHPDEMEKLGFAAGSMGPKVEAACEFARLTGKRAVIGALEDIEKIVKGEAGTIVSTEKPGIEWY</sequence>
<dbReference type="SUPFAM" id="SSF53633">
    <property type="entry name" value="Carbamate kinase-like"/>
    <property type="match status" value="1"/>
</dbReference>
<dbReference type="PIRSF" id="PIRSF000723">
    <property type="entry name" value="Carbamate_kin"/>
    <property type="match status" value="1"/>
</dbReference>
<reference evidence="8" key="1">
    <citation type="submission" date="2015-08" db="EMBL/GenBank/DDBJ databases">
        <authorList>
            <person name="Varghese N."/>
        </authorList>
    </citation>
    <scope>NUCLEOTIDE SEQUENCE [LARGE SCALE GENOMIC DNA]</scope>
    <source>
        <strain evidence="8">DSM 17901</strain>
    </source>
</reference>
<evidence type="ECO:0000256" key="5">
    <source>
        <dbReference type="PIRNR" id="PIRNR000723"/>
    </source>
</evidence>
<evidence type="ECO:0000256" key="4">
    <source>
        <dbReference type="NCBIfam" id="TIGR00746"/>
    </source>
</evidence>
<gene>
    <name evidence="7" type="ORF">Ga0061063_0492</name>
</gene>
<organism evidence="7 8">
    <name type="scientific">Gulbenkiania indica</name>
    <dbReference type="NCBI Taxonomy" id="375574"/>
    <lineage>
        <taxon>Bacteria</taxon>
        <taxon>Pseudomonadati</taxon>
        <taxon>Pseudomonadota</taxon>
        <taxon>Betaproteobacteria</taxon>
        <taxon>Neisseriales</taxon>
        <taxon>Chromobacteriaceae</taxon>
        <taxon>Gulbenkiania</taxon>
    </lineage>
</organism>
<dbReference type="CDD" id="cd04235">
    <property type="entry name" value="AAK_CK"/>
    <property type="match status" value="1"/>
</dbReference>